<name>A0AAU9XHJ5_9CNID</name>
<dbReference type="SMART" id="SM01381">
    <property type="entry name" value="7TM_GPCR_Srsx"/>
    <property type="match status" value="1"/>
</dbReference>
<dbReference type="Pfam" id="PF00001">
    <property type="entry name" value="7tm_1"/>
    <property type="match status" value="2"/>
</dbReference>
<keyword evidence="4 9" id="KW-1133">Transmembrane helix</keyword>
<dbReference type="InterPro" id="IPR050569">
    <property type="entry name" value="TAAR"/>
</dbReference>
<keyword evidence="2" id="KW-1003">Cell membrane</keyword>
<keyword evidence="5" id="KW-0297">G-protein coupled receptor</keyword>
<evidence type="ECO:0000313" key="11">
    <source>
        <dbReference type="EMBL" id="CAH3147968.1"/>
    </source>
</evidence>
<dbReference type="PANTHER" id="PTHR24249">
    <property type="entry name" value="HISTAMINE RECEPTOR-RELATED G-PROTEIN COUPLED RECEPTOR"/>
    <property type="match status" value="1"/>
</dbReference>
<dbReference type="PANTHER" id="PTHR24249:SF372">
    <property type="entry name" value="G-PROTEIN COUPLED RECEPTORS FAMILY 1 PROFILE DOMAIN-CONTAINING PROTEIN"/>
    <property type="match status" value="1"/>
</dbReference>
<evidence type="ECO:0000313" key="12">
    <source>
        <dbReference type="Proteomes" id="UP001159428"/>
    </source>
</evidence>
<evidence type="ECO:0000256" key="1">
    <source>
        <dbReference type="ARBA" id="ARBA00004651"/>
    </source>
</evidence>
<gene>
    <name evidence="11" type="ORF">PMEA_00023690</name>
</gene>
<dbReference type="PRINTS" id="PR00237">
    <property type="entry name" value="GPCRRHODOPSN"/>
</dbReference>
<evidence type="ECO:0000259" key="10">
    <source>
        <dbReference type="PROSITE" id="PS50262"/>
    </source>
</evidence>
<reference evidence="11 12" key="1">
    <citation type="submission" date="2022-05" db="EMBL/GenBank/DDBJ databases">
        <authorList>
            <consortium name="Genoscope - CEA"/>
            <person name="William W."/>
        </authorList>
    </citation>
    <scope>NUCLEOTIDE SEQUENCE [LARGE SCALE GENOMIC DNA]</scope>
</reference>
<keyword evidence="6 9" id="KW-0472">Membrane</keyword>
<proteinExistence type="predicted"/>
<evidence type="ECO:0000256" key="6">
    <source>
        <dbReference type="ARBA" id="ARBA00023136"/>
    </source>
</evidence>
<dbReference type="AlphaFoldDB" id="A0AAU9XHJ5"/>
<evidence type="ECO:0000256" key="5">
    <source>
        <dbReference type="ARBA" id="ARBA00023040"/>
    </source>
</evidence>
<feature type="transmembrane region" description="Helical" evidence="9">
    <location>
        <begin position="39"/>
        <end position="59"/>
    </location>
</feature>
<dbReference type="Proteomes" id="UP001159428">
    <property type="component" value="Unassembled WGS sequence"/>
</dbReference>
<keyword evidence="7" id="KW-0675">Receptor</keyword>
<comment type="caution">
    <text evidence="11">The sequence shown here is derived from an EMBL/GenBank/DDBJ whole genome shotgun (WGS) entry which is preliminary data.</text>
</comment>
<dbReference type="GO" id="GO:0004930">
    <property type="term" value="F:G protein-coupled receptor activity"/>
    <property type="evidence" value="ECO:0007669"/>
    <property type="project" value="UniProtKB-KW"/>
</dbReference>
<feature type="transmembrane region" description="Helical" evidence="9">
    <location>
        <begin position="79"/>
        <end position="97"/>
    </location>
</feature>
<dbReference type="PROSITE" id="PS50262">
    <property type="entry name" value="G_PROTEIN_RECEP_F1_2"/>
    <property type="match status" value="1"/>
</dbReference>
<keyword evidence="8" id="KW-0807">Transducer</keyword>
<comment type="subcellular location">
    <subcellularLocation>
        <location evidence="1">Cell membrane</location>
        <topology evidence="1">Multi-pass membrane protein</topology>
    </subcellularLocation>
</comment>
<feature type="transmembrane region" description="Helical" evidence="9">
    <location>
        <begin position="208"/>
        <end position="227"/>
    </location>
</feature>
<feature type="transmembrane region" description="Helical" evidence="9">
    <location>
        <begin position="247"/>
        <end position="267"/>
    </location>
</feature>
<protein>
    <recommendedName>
        <fullName evidence="10">G-protein coupled receptors family 1 profile domain-containing protein</fullName>
    </recommendedName>
</protein>
<evidence type="ECO:0000256" key="3">
    <source>
        <dbReference type="ARBA" id="ARBA00022692"/>
    </source>
</evidence>
<evidence type="ECO:0000256" key="4">
    <source>
        <dbReference type="ARBA" id="ARBA00022989"/>
    </source>
</evidence>
<dbReference type="InterPro" id="IPR000276">
    <property type="entry name" value="GPCR_Rhodpsn"/>
</dbReference>
<dbReference type="Gene3D" id="1.20.1070.10">
    <property type="entry name" value="Rhodopsin 7-helix transmembrane proteins"/>
    <property type="match status" value="1"/>
</dbReference>
<dbReference type="GO" id="GO:0005886">
    <property type="term" value="C:plasma membrane"/>
    <property type="evidence" value="ECO:0007669"/>
    <property type="project" value="UniProtKB-SubCell"/>
</dbReference>
<feature type="transmembrane region" description="Helical" evidence="9">
    <location>
        <begin position="117"/>
        <end position="135"/>
    </location>
</feature>
<dbReference type="EMBL" id="CALNXJ010000044">
    <property type="protein sequence ID" value="CAH3147968.1"/>
    <property type="molecule type" value="Genomic_DNA"/>
</dbReference>
<feature type="transmembrane region" description="Helical" evidence="9">
    <location>
        <begin position="6"/>
        <end position="27"/>
    </location>
</feature>
<dbReference type="InterPro" id="IPR017452">
    <property type="entry name" value="GPCR_Rhodpsn_7TM"/>
</dbReference>
<keyword evidence="3 9" id="KW-0812">Transmembrane</keyword>
<evidence type="ECO:0000256" key="2">
    <source>
        <dbReference type="ARBA" id="ARBA00022475"/>
    </source>
</evidence>
<feature type="transmembrane region" description="Helical" evidence="9">
    <location>
        <begin position="147"/>
        <end position="173"/>
    </location>
</feature>
<accession>A0AAU9XHJ5</accession>
<organism evidence="11 12">
    <name type="scientific">Pocillopora meandrina</name>
    <dbReference type="NCBI Taxonomy" id="46732"/>
    <lineage>
        <taxon>Eukaryota</taxon>
        <taxon>Metazoa</taxon>
        <taxon>Cnidaria</taxon>
        <taxon>Anthozoa</taxon>
        <taxon>Hexacorallia</taxon>
        <taxon>Scleractinia</taxon>
        <taxon>Astrocoeniina</taxon>
        <taxon>Pocilloporidae</taxon>
        <taxon>Pocillopora</taxon>
    </lineage>
</organism>
<feature type="domain" description="G-protein coupled receptors family 1 profile" evidence="10">
    <location>
        <begin position="18"/>
        <end position="264"/>
    </location>
</feature>
<sequence>MWWFWLLGWFLTIVTVIGNGTVISLIIGIHRLHNTANWLVLALAFADLFVGLTFFPLLFAMKIDSLNDPDHENVDPFFLVSRTFLYFSATNLFVMIVDRYFAIVHPLRYLSIMSPKVIKIAITMAWILPAALFTLPRGLHVRNRYLLVFRVFVFQVVTAIVFVFVACRIFCILRKISERRSKIFAQLRFNHAPKYSPTVLRSSKESKAAAKMTMAIMFLFIICYVFENYKCVCFVFELCETTASLDIAIDLLFLINSASNPIVYAFLKRDVRAAFQSLLARRKVHVQNISTGREMTSSTPS</sequence>
<evidence type="ECO:0000256" key="9">
    <source>
        <dbReference type="SAM" id="Phobius"/>
    </source>
</evidence>
<dbReference type="CDD" id="cd00637">
    <property type="entry name" value="7tm_classA_rhodopsin-like"/>
    <property type="match status" value="1"/>
</dbReference>
<keyword evidence="12" id="KW-1185">Reference proteome</keyword>
<dbReference type="SUPFAM" id="SSF81321">
    <property type="entry name" value="Family A G protein-coupled receptor-like"/>
    <property type="match status" value="1"/>
</dbReference>
<evidence type="ECO:0000256" key="7">
    <source>
        <dbReference type="ARBA" id="ARBA00023170"/>
    </source>
</evidence>
<evidence type="ECO:0000256" key="8">
    <source>
        <dbReference type="ARBA" id="ARBA00023224"/>
    </source>
</evidence>